<protein>
    <submittedName>
        <fullName evidence="3">Uncharacterized protein</fullName>
    </submittedName>
</protein>
<feature type="compositionally biased region" description="Gly residues" evidence="1">
    <location>
        <begin position="1"/>
        <end position="10"/>
    </location>
</feature>
<evidence type="ECO:0000313" key="4">
    <source>
        <dbReference type="Proteomes" id="UP000015105"/>
    </source>
</evidence>
<name>A0A453M5M0_AEGTS</name>
<dbReference type="Gramene" id="AET5Gv21055700.2">
    <property type="protein sequence ID" value="AET5Gv21055700.2"/>
    <property type="gene ID" value="AET5Gv21055700"/>
</dbReference>
<sequence length="429" mass="46077">SLPNPTGGGPPAAPLRRRIRRRVLLSVEPGGGERGRPTLARAGKPGACSHRWRAACRASPGRNRRAGASTPASLSVDADGGRSSPSSVERESVSANEHASLRPFVVEAMDAIHEMEDAYKNSAAIAGNTATMLEAVSKAALSTSAAHLVQIASQVAGIADDSIASKVKLVKAARRLSRIEASGRAHVVRELILESAALAREAENVGNQILRCSAIDLGNAGRSFLQLAALQNMDGLVEEQADQDNEEVPEQPTTWISSWWSKRKRMRDIESLEAPLLNPAASMVRDNTSTTVPQGQGRLCDKWLGMQTCALAMSLSLLPYMGRDGLFKDKTIFSSNYLWRVDLLFKLWWGLVALGVPCSLYGRGCMAQQYARVSGHLAILGLTFLVGMFSHWILEIEAIEAAILLKSFLGLTTAGFICLFIACCAAGDL</sequence>
<feature type="region of interest" description="Disordered" evidence="1">
    <location>
        <begin position="1"/>
        <end position="96"/>
    </location>
</feature>
<keyword evidence="2" id="KW-1133">Transmembrane helix</keyword>
<reference evidence="3" key="4">
    <citation type="submission" date="2019-03" db="UniProtKB">
        <authorList>
            <consortium name="EnsemblPlants"/>
        </authorList>
    </citation>
    <scope>IDENTIFICATION</scope>
</reference>
<keyword evidence="2" id="KW-0472">Membrane</keyword>
<accession>A0A453M5M0</accession>
<reference evidence="4" key="2">
    <citation type="journal article" date="2017" name="Nat. Plants">
        <title>The Aegilops tauschii genome reveals multiple impacts of transposons.</title>
        <authorList>
            <person name="Zhao G."/>
            <person name="Zou C."/>
            <person name="Li K."/>
            <person name="Wang K."/>
            <person name="Li T."/>
            <person name="Gao L."/>
            <person name="Zhang X."/>
            <person name="Wang H."/>
            <person name="Yang Z."/>
            <person name="Liu X."/>
            <person name="Jiang W."/>
            <person name="Mao L."/>
            <person name="Kong X."/>
            <person name="Jiao Y."/>
            <person name="Jia J."/>
        </authorList>
    </citation>
    <scope>NUCLEOTIDE SEQUENCE [LARGE SCALE GENOMIC DNA]</scope>
    <source>
        <strain evidence="4">cv. AL8/78</strain>
    </source>
</reference>
<evidence type="ECO:0000313" key="3">
    <source>
        <dbReference type="EnsemblPlants" id="AET5Gv21055700.2"/>
    </source>
</evidence>
<proteinExistence type="predicted"/>
<reference evidence="3" key="5">
    <citation type="journal article" date="2021" name="G3 (Bethesda)">
        <title>Aegilops tauschii genome assembly Aet v5.0 features greater sequence contiguity and improved annotation.</title>
        <authorList>
            <person name="Wang L."/>
            <person name="Zhu T."/>
            <person name="Rodriguez J.C."/>
            <person name="Deal K.R."/>
            <person name="Dubcovsky J."/>
            <person name="McGuire P.E."/>
            <person name="Lux T."/>
            <person name="Spannagl M."/>
            <person name="Mayer K.F.X."/>
            <person name="Baldrich P."/>
            <person name="Meyers B.C."/>
            <person name="Huo N."/>
            <person name="Gu Y.Q."/>
            <person name="Zhou H."/>
            <person name="Devos K.M."/>
            <person name="Bennetzen J.L."/>
            <person name="Unver T."/>
            <person name="Budak H."/>
            <person name="Gulick P.J."/>
            <person name="Galiba G."/>
            <person name="Kalapos B."/>
            <person name="Nelson D.R."/>
            <person name="Li P."/>
            <person name="You F.M."/>
            <person name="Luo M.C."/>
            <person name="Dvorak J."/>
        </authorList>
    </citation>
    <scope>NUCLEOTIDE SEQUENCE [LARGE SCALE GENOMIC DNA]</scope>
    <source>
        <strain evidence="3">cv. AL8/78</strain>
    </source>
</reference>
<reference evidence="3" key="3">
    <citation type="journal article" date="2017" name="Nature">
        <title>Genome sequence of the progenitor of the wheat D genome Aegilops tauschii.</title>
        <authorList>
            <person name="Luo M.C."/>
            <person name="Gu Y.Q."/>
            <person name="Puiu D."/>
            <person name="Wang H."/>
            <person name="Twardziok S.O."/>
            <person name="Deal K.R."/>
            <person name="Huo N."/>
            <person name="Zhu T."/>
            <person name="Wang L."/>
            <person name="Wang Y."/>
            <person name="McGuire P.E."/>
            <person name="Liu S."/>
            <person name="Long H."/>
            <person name="Ramasamy R.K."/>
            <person name="Rodriguez J.C."/>
            <person name="Van S.L."/>
            <person name="Yuan L."/>
            <person name="Wang Z."/>
            <person name="Xia Z."/>
            <person name="Xiao L."/>
            <person name="Anderson O.D."/>
            <person name="Ouyang S."/>
            <person name="Liang Y."/>
            <person name="Zimin A.V."/>
            <person name="Pertea G."/>
            <person name="Qi P."/>
            <person name="Bennetzen J.L."/>
            <person name="Dai X."/>
            <person name="Dawson M.W."/>
            <person name="Muller H.G."/>
            <person name="Kugler K."/>
            <person name="Rivarola-Duarte L."/>
            <person name="Spannagl M."/>
            <person name="Mayer K.F.X."/>
            <person name="Lu F.H."/>
            <person name="Bevan M.W."/>
            <person name="Leroy P."/>
            <person name="Li P."/>
            <person name="You F.M."/>
            <person name="Sun Q."/>
            <person name="Liu Z."/>
            <person name="Lyons E."/>
            <person name="Wicker T."/>
            <person name="Salzberg S.L."/>
            <person name="Devos K.M."/>
            <person name="Dvorak J."/>
        </authorList>
    </citation>
    <scope>NUCLEOTIDE SEQUENCE [LARGE SCALE GENOMIC DNA]</scope>
    <source>
        <strain evidence="3">cv. AL8/78</strain>
    </source>
</reference>
<evidence type="ECO:0000256" key="1">
    <source>
        <dbReference type="SAM" id="MobiDB-lite"/>
    </source>
</evidence>
<keyword evidence="4" id="KW-1185">Reference proteome</keyword>
<feature type="transmembrane region" description="Helical" evidence="2">
    <location>
        <begin position="343"/>
        <end position="362"/>
    </location>
</feature>
<dbReference type="AlphaFoldDB" id="A0A453M5M0"/>
<dbReference type="Proteomes" id="UP000015105">
    <property type="component" value="Chromosome 5D"/>
</dbReference>
<keyword evidence="2" id="KW-0812">Transmembrane</keyword>
<reference evidence="4" key="1">
    <citation type="journal article" date="2014" name="Science">
        <title>Ancient hybridizations among the ancestral genomes of bread wheat.</title>
        <authorList>
            <consortium name="International Wheat Genome Sequencing Consortium,"/>
            <person name="Marcussen T."/>
            <person name="Sandve S.R."/>
            <person name="Heier L."/>
            <person name="Spannagl M."/>
            <person name="Pfeifer M."/>
            <person name="Jakobsen K.S."/>
            <person name="Wulff B.B."/>
            <person name="Steuernagel B."/>
            <person name="Mayer K.F."/>
            <person name="Olsen O.A."/>
        </authorList>
    </citation>
    <scope>NUCLEOTIDE SEQUENCE [LARGE SCALE GENOMIC DNA]</scope>
    <source>
        <strain evidence="4">cv. AL8/78</strain>
    </source>
</reference>
<evidence type="ECO:0000256" key="2">
    <source>
        <dbReference type="SAM" id="Phobius"/>
    </source>
</evidence>
<feature type="transmembrane region" description="Helical" evidence="2">
    <location>
        <begin position="401"/>
        <end position="422"/>
    </location>
</feature>
<dbReference type="EnsemblPlants" id="AET5Gv21055700.2">
    <property type="protein sequence ID" value="AET5Gv21055700.2"/>
    <property type="gene ID" value="AET5Gv21055700"/>
</dbReference>
<organism evidence="3 4">
    <name type="scientific">Aegilops tauschii subsp. strangulata</name>
    <name type="common">Goatgrass</name>
    <dbReference type="NCBI Taxonomy" id="200361"/>
    <lineage>
        <taxon>Eukaryota</taxon>
        <taxon>Viridiplantae</taxon>
        <taxon>Streptophyta</taxon>
        <taxon>Embryophyta</taxon>
        <taxon>Tracheophyta</taxon>
        <taxon>Spermatophyta</taxon>
        <taxon>Magnoliopsida</taxon>
        <taxon>Liliopsida</taxon>
        <taxon>Poales</taxon>
        <taxon>Poaceae</taxon>
        <taxon>BOP clade</taxon>
        <taxon>Pooideae</taxon>
        <taxon>Triticodae</taxon>
        <taxon>Triticeae</taxon>
        <taxon>Triticinae</taxon>
        <taxon>Aegilops</taxon>
    </lineage>
</organism>
<feature type="transmembrane region" description="Helical" evidence="2">
    <location>
        <begin position="374"/>
        <end position="394"/>
    </location>
</feature>